<dbReference type="Pfam" id="PF00929">
    <property type="entry name" value="RNase_T"/>
    <property type="match status" value="1"/>
</dbReference>
<organism evidence="2 3">
    <name type="scientific">Mycobacterium phage Sparky</name>
    <dbReference type="NCBI Taxonomy" id="1527493"/>
    <lineage>
        <taxon>Viruses</taxon>
        <taxon>Duplodnaviria</taxon>
        <taxon>Heunggongvirae</taxon>
        <taxon>Uroviricota</taxon>
        <taxon>Caudoviricetes</taxon>
        <taxon>Sparkyvirus</taxon>
        <taxon>Sparkyvirus sparky</taxon>
    </lineage>
</organism>
<dbReference type="Gene3D" id="3.30.420.10">
    <property type="entry name" value="Ribonuclease H-like superfamily/Ribonuclease H"/>
    <property type="match status" value="1"/>
</dbReference>
<dbReference type="GO" id="GO:0003676">
    <property type="term" value="F:nucleic acid binding"/>
    <property type="evidence" value="ECO:0007669"/>
    <property type="project" value="InterPro"/>
</dbReference>
<accession>A0A076G8B7</accession>
<dbReference type="SUPFAM" id="SSF53098">
    <property type="entry name" value="Ribonuclease H-like"/>
    <property type="match status" value="1"/>
</dbReference>
<proteinExistence type="predicted"/>
<dbReference type="EMBL" id="KM083128">
    <property type="protein sequence ID" value="AII28224.1"/>
    <property type="molecule type" value="Genomic_DNA"/>
</dbReference>
<keyword evidence="2" id="KW-0378">Hydrolase</keyword>
<dbReference type="GeneID" id="23680247"/>
<dbReference type="Proteomes" id="UP000028659">
    <property type="component" value="Genome"/>
</dbReference>
<dbReference type="OrthoDB" id="10878at10239"/>
<keyword evidence="2" id="KW-0269">Exonuclease</keyword>
<dbReference type="KEGG" id="vg:23680247"/>
<name>A0A076G8B7_9CAUD</name>
<dbReference type="GO" id="GO:0004527">
    <property type="term" value="F:exonuclease activity"/>
    <property type="evidence" value="ECO:0007669"/>
    <property type="project" value="UniProtKB-KW"/>
</dbReference>
<dbReference type="InterPro" id="IPR013520">
    <property type="entry name" value="Ribonucl_H"/>
</dbReference>
<protein>
    <submittedName>
        <fullName evidence="2">DnaQ-like exonuclease</fullName>
    </submittedName>
</protein>
<sequence length="182" mass="20425">MTDFVIVDTETLGLDPAAPIWEFAAVRRFGDGGSDDSTEFFIRHDPGEWLAQLAASFREDYETRYEARDALDEQSAAAMIHFVTRGAQLVGCNPGFDVERLAALLRRNGIEPEWHYHPWDIASVALGYACGRDGRPPEQPWKSDHLANTVGIDTGSYRRHTAMGDVQWTLAQWDTIVGRSQQ</sequence>
<dbReference type="SMART" id="SM00479">
    <property type="entry name" value="EXOIII"/>
    <property type="match status" value="1"/>
</dbReference>
<dbReference type="InterPro" id="IPR012337">
    <property type="entry name" value="RNaseH-like_sf"/>
</dbReference>
<dbReference type="RefSeq" id="YP_009125459.1">
    <property type="nucleotide sequence ID" value="NC_026597.1"/>
</dbReference>
<keyword evidence="3" id="KW-1185">Reference proteome</keyword>
<evidence type="ECO:0000313" key="2">
    <source>
        <dbReference type="EMBL" id="AII28224.1"/>
    </source>
</evidence>
<evidence type="ECO:0000313" key="3">
    <source>
        <dbReference type="Proteomes" id="UP000028659"/>
    </source>
</evidence>
<evidence type="ECO:0000259" key="1">
    <source>
        <dbReference type="SMART" id="SM00479"/>
    </source>
</evidence>
<feature type="domain" description="Exonuclease" evidence="1">
    <location>
        <begin position="3"/>
        <end position="182"/>
    </location>
</feature>
<gene>
    <name evidence="2" type="primary">80</name>
    <name evidence="2" type="ORF">PBI_SPARKY_80</name>
</gene>
<reference evidence="2 3" key="1">
    <citation type="submission" date="2014-07" db="EMBL/GenBank/DDBJ databases">
        <authorList>
            <person name="Simmons-Yager K."/>
            <person name="Taylor B.J."/>
            <person name="Thorniley A.J."/>
            <person name="Dasenko M.A."/>
            <person name="Denver D.R."/>
            <person name="Garcia-Ruiz H."/>
            <person name="Hoyer J.S."/>
            <person name="Jogdeo S."/>
            <person name="Sullivan C.M."/>
            <person name="Peterson M.R."/>
            <person name="Rowley E.R."/>
            <person name="Schnitzler C.E."/>
            <person name="Vining K.J."/>
            <person name="Almabruk K.H."/>
            <person name="Banawas S."/>
            <person name="Beatty C."/>
            <person name="Bullock C.J."/>
            <person name="Cappellazzi J.E."/>
            <person name="Chagani S.E."/>
            <person name="Chatterjee P."/>
            <person name="Cram E.D."/>
            <person name="Elorriaga M.E.S.T.E.F.A."/>
            <person name="Esser M."/>
            <person name="Fellows E.J."/>
            <person name="Garcia G.R."/>
            <person name="Gullaba J.M."/>
            <person name="Kinsley M.A."/>
            <person name="Luo F."/>
            <person name="Mcginnis M."/>
            <person name="Paquette C.E."/>
            <person name="Reddekopp R.L."/>
            <person name="Rosen K.L."/>
            <person name="Sahlfeld L.M."/>
            <person name="Vondras A.M."/>
            <person name="Wang J.X."/>
            <person name="Weiss E.S."/>
            <person name="Wernick R."/>
            <person name="Abuelizz H.A."/>
            <person name="Amaro Y."/>
            <person name="Archer C.L."/>
            <person name="Basu A."/>
            <person name="Bellinger M.R."/>
            <person name="Johnson S.F."/>
            <person name="Kitchen S.A."/>
            <person name="Li M."/>
            <person name="Morey-Castro K.E."/>
            <person name="Lavalleur H.J."/>
            <person name="Rangel L.J."/>
            <person name="Ree J.F."/>
            <person name="Shay S.D."/>
            <person name="Sheng Y."/>
            <person name="Smyth J.C."/>
            <person name="Stamm E.A."/>
            <person name="Taylor C.R."/>
            <person name="Vining O.B."/>
            <person name="Wanzeck K.M."/>
            <person name="Watson G."/>
            <person name="Bruck A.J."/>
            <person name="Anders K.R."/>
            <person name="Braun M.A."/>
            <person name="Delesalle V.A."/>
            <person name="Hughes L.E."/>
            <person name="Ware V.C."/>
            <person name="Bradley K.W."/>
            <person name="Barker L.P."/>
            <person name="Asai D.J."/>
            <person name="Bowman C.A."/>
            <person name="Russell D.A."/>
            <person name="Pope W.H."/>
            <person name="Jacobs-Sera D."/>
            <person name="Hendrix R.W."/>
            <person name="Hatfull G.F."/>
        </authorList>
    </citation>
    <scope>NUCLEOTIDE SEQUENCE [LARGE SCALE GENOMIC DNA]</scope>
</reference>
<dbReference type="InterPro" id="IPR036397">
    <property type="entry name" value="RNaseH_sf"/>
</dbReference>
<keyword evidence="2" id="KW-0540">Nuclease</keyword>